<evidence type="ECO:0000313" key="5">
    <source>
        <dbReference type="EMBL" id="QMV84928.1"/>
    </source>
</evidence>
<reference evidence="5 6" key="1">
    <citation type="submission" date="2020-07" db="EMBL/GenBank/DDBJ databases">
        <title>non toxigenic Corynebacterium sp. nov from a clinical source.</title>
        <authorList>
            <person name="Bernier A.-M."/>
            <person name="Bernard K."/>
        </authorList>
    </citation>
    <scope>NUCLEOTIDE SEQUENCE [LARGE SCALE GENOMIC DNA]</scope>
    <source>
        <strain evidence="6">NML 93-0612</strain>
    </source>
</reference>
<feature type="domain" description="TPM" evidence="4">
    <location>
        <begin position="44"/>
        <end position="156"/>
    </location>
</feature>
<evidence type="ECO:0000256" key="3">
    <source>
        <dbReference type="SAM" id="SignalP"/>
    </source>
</evidence>
<evidence type="ECO:0000259" key="4">
    <source>
        <dbReference type="Pfam" id="PF04536"/>
    </source>
</evidence>
<feature type="region of interest" description="Disordered" evidence="2">
    <location>
        <begin position="595"/>
        <end position="615"/>
    </location>
</feature>
<keyword evidence="1" id="KW-0175">Coiled coil</keyword>
<name>A0A7G5FE87_9CORY</name>
<dbReference type="Proteomes" id="UP000515570">
    <property type="component" value="Chromosome"/>
</dbReference>
<accession>A0A7G5FE87</accession>
<dbReference type="AlphaFoldDB" id="A0A7G5FE87"/>
<dbReference type="Pfam" id="PF04536">
    <property type="entry name" value="TPM_phosphatase"/>
    <property type="match status" value="1"/>
</dbReference>
<sequence length="658" mass="70256">MRSLRTFSALSLCTISLGLGCAWPAVAAEYQVVAQAPTTYSSTVTDNADVLSPAQKQELEARIKQVQKDTQKKIYVVYATDFAGLEGTAWAKQAQRANAGTNVLIVGISPQTRDYGIAAGKDFSDSDLKRIDKAVYSELVDEDYFGAGMTAADEVAGNSSSGLDGESLGWLGGGAAAVGALGIGAYAMRRRSKTKANVAMVSDARKIDPKDTRAIGQLPIEVLEERAREELVSTDESIRRGREELDLAIAEFGAERARPFTKAMNHSTTTLQRAFGLKQRLDDAIPESDAERRAMLVDIISSCGQADDALDREAAEFAEMRNLLIHADTRVEELTRTTIELRTRIPQAEATLTELQGRYESTVIAGISDNAELAAAALDEAEKSLESARAVVHLPAGEQGRLIEDIRRTETAVQKADKLLAGVEHAEENIALARDKYHSLVAEITAEISEADQLEQQGKQQGTQADWAALRKAVAAAQSALTSAEAQFSTDPLSAYAALITADTHLDEHLDAVRASATDQARTLQVFDNTMRSANSAIQAAEDLISTRGRVVRSQARTQLADAKSLFAQALNIRTSNTRQGIDFARQSLTAAQRAAQSAQNDIDDYRRRQSSGGSNMGGIITGMLINEMLSGGNRGGFGGGFGGGSFGGGGGVTGGKF</sequence>
<feature type="signal peptide" evidence="3">
    <location>
        <begin position="1"/>
        <end position="27"/>
    </location>
</feature>
<protein>
    <submittedName>
        <fullName evidence="5">TPM domain-containing protein</fullName>
    </submittedName>
</protein>
<proteinExistence type="predicted"/>
<keyword evidence="6" id="KW-1185">Reference proteome</keyword>
<dbReference type="Gene3D" id="3.10.310.50">
    <property type="match status" value="1"/>
</dbReference>
<keyword evidence="3" id="KW-0732">Signal</keyword>
<gene>
    <name evidence="5" type="ORF">HW450_11415</name>
</gene>
<evidence type="ECO:0000313" key="6">
    <source>
        <dbReference type="Proteomes" id="UP000515570"/>
    </source>
</evidence>
<dbReference type="RefSeq" id="WP_182385735.1">
    <property type="nucleotide sequence ID" value="NZ_CP059833.1"/>
</dbReference>
<evidence type="ECO:0000256" key="1">
    <source>
        <dbReference type="SAM" id="Coils"/>
    </source>
</evidence>
<dbReference type="PROSITE" id="PS51257">
    <property type="entry name" value="PROKAR_LIPOPROTEIN"/>
    <property type="match status" value="1"/>
</dbReference>
<evidence type="ECO:0000256" key="2">
    <source>
        <dbReference type="SAM" id="MobiDB-lite"/>
    </source>
</evidence>
<organism evidence="5 6">
    <name type="scientific">Corynebacterium hindlerae</name>
    <dbReference type="NCBI Taxonomy" id="699041"/>
    <lineage>
        <taxon>Bacteria</taxon>
        <taxon>Bacillati</taxon>
        <taxon>Actinomycetota</taxon>
        <taxon>Actinomycetes</taxon>
        <taxon>Mycobacteriales</taxon>
        <taxon>Corynebacteriaceae</taxon>
        <taxon>Corynebacterium</taxon>
    </lineage>
</organism>
<feature type="coiled-coil region" evidence="1">
    <location>
        <begin position="416"/>
        <end position="457"/>
    </location>
</feature>
<feature type="chain" id="PRO_5028823236" evidence="3">
    <location>
        <begin position="28"/>
        <end position="658"/>
    </location>
</feature>
<dbReference type="EMBL" id="CP059833">
    <property type="protein sequence ID" value="QMV84928.1"/>
    <property type="molecule type" value="Genomic_DNA"/>
</dbReference>
<dbReference type="InterPro" id="IPR007621">
    <property type="entry name" value="TPM_dom"/>
</dbReference>